<evidence type="ECO:0000313" key="5">
    <source>
        <dbReference type="EMBL" id="SUN58124.1"/>
    </source>
</evidence>
<dbReference type="InterPro" id="IPR052021">
    <property type="entry name" value="Type-I_RS_S_subunit"/>
</dbReference>
<feature type="domain" description="Type I restriction modification DNA specificity" evidence="4">
    <location>
        <begin position="2"/>
        <end position="176"/>
    </location>
</feature>
<accession>A0A380K010</accession>
<dbReference type="PANTHER" id="PTHR30408">
    <property type="entry name" value="TYPE-1 RESTRICTION ENZYME ECOKI SPECIFICITY PROTEIN"/>
    <property type="match status" value="1"/>
</dbReference>
<dbReference type="GO" id="GO:0003677">
    <property type="term" value="F:DNA binding"/>
    <property type="evidence" value="ECO:0007669"/>
    <property type="project" value="UniProtKB-KW"/>
</dbReference>
<keyword evidence="6" id="KW-1185">Reference proteome</keyword>
<dbReference type="EMBL" id="UHFN01000002">
    <property type="protein sequence ID" value="SUN58124.1"/>
    <property type="molecule type" value="Genomic_DNA"/>
</dbReference>
<reference evidence="5 6" key="1">
    <citation type="submission" date="2018-06" db="EMBL/GenBank/DDBJ databases">
        <authorList>
            <consortium name="Pathogen Informatics"/>
            <person name="Doyle S."/>
        </authorList>
    </citation>
    <scope>NUCLEOTIDE SEQUENCE [LARGE SCALE GENOMIC DNA]</scope>
    <source>
        <strain evidence="5 6">NCTC12224</strain>
    </source>
</reference>
<gene>
    <name evidence="5" type="ORF">NCTC12224_00148</name>
</gene>
<sequence>MTEWKKVRLGDLCKNVYSGGTPKKSITEYYDGSIFWLNTKEINFNRIYETEKTISEKGLANSSAKYIPENTVVVAMYGTTAGKVAIAKNEMTTNQACCNLIIDETKADYNFVYYSIAHNYKKLSSLANGGAQQNLNAGIIKDFEISLPPLSIQKEIASILIPLDDKIENNKKINHHLAA</sequence>
<keyword evidence="2" id="KW-0680">Restriction system</keyword>
<evidence type="ECO:0000256" key="3">
    <source>
        <dbReference type="ARBA" id="ARBA00023125"/>
    </source>
</evidence>
<dbReference type="SUPFAM" id="SSF116734">
    <property type="entry name" value="DNA methylase specificity domain"/>
    <property type="match status" value="1"/>
</dbReference>
<dbReference type="InterPro" id="IPR000055">
    <property type="entry name" value="Restrct_endonuc_typeI_TRD"/>
</dbReference>
<evidence type="ECO:0000259" key="4">
    <source>
        <dbReference type="Pfam" id="PF01420"/>
    </source>
</evidence>
<dbReference type="AlphaFoldDB" id="A0A380K010"/>
<comment type="similarity">
    <text evidence="1">Belongs to the type-I restriction system S methylase family.</text>
</comment>
<evidence type="ECO:0000256" key="1">
    <source>
        <dbReference type="ARBA" id="ARBA00010923"/>
    </source>
</evidence>
<dbReference type="Gene3D" id="1.10.287.1120">
    <property type="entry name" value="Bipartite methylase S protein"/>
    <property type="match status" value="1"/>
</dbReference>
<dbReference type="PANTHER" id="PTHR30408:SF12">
    <property type="entry name" value="TYPE I RESTRICTION ENZYME MJAVIII SPECIFICITY SUBUNIT"/>
    <property type="match status" value="1"/>
</dbReference>
<dbReference type="Pfam" id="PF01420">
    <property type="entry name" value="Methylase_S"/>
    <property type="match status" value="1"/>
</dbReference>
<dbReference type="Proteomes" id="UP000254924">
    <property type="component" value="Unassembled WGS sequence"/>
</dbReference>
<dbReference type="Gene3D" id="3.90.220.20">
    <property type="entry name" value="DNA methylase specificity domains"/>
    <property type="match status" value="1"/>
</dbReference>
<protein>
    <submittedName>
        <fullName evidence="5">Type I restriction-modification system specificity subunit</fullName>
    </submittedName>
</protein>
<keyword evidence="3" id="KW-0238">DNA-binding</keyword>
<organism evidence="5 6">
    <name type="scientific">Streptococcus hyointestinalis</name>
    <dbReference type="NCBI Taxonomy" id="1337"/>
    <lineage>
        <taxon>Bacteria</taxon>
        <taxon>Bacillati</taxon>
        <taxon>Bacillota</taxon>
        <taxon>Bacilli</taxon>
        <taxon>Lactobacillales</taxon>
        <taxon>Streptococcaceae</taxon>
        <taxon>Streptococcus</taxon>
    </lineage>
</organism>
<dbReference type="GO" id="GO:0009307">
    <property type="term" value="P:DNA restriction-modification system"/>
    <property type="evidence" value="ECO:0007669"/>
    <property type="project" value="UniProtKB-KW"/>
</dbReference>
<dbReference type="InterPro" id="IPR044946">
    <property type="entry name" value="Restrct_endonuc_typeI_TRD_sf"/>
</dbReference>
<evidence type="ECO:0000256" key="2">
    <source>
        <dbReference type="ARBA" id="ARBA00022747"/>
    </source>
</evidence>
<evidence type="ECO:0000313" key="6">
    <source>
        <dbReference type="Proteomes" id="UP000254924"/>
    </source>
</evidence>
<name>A0A380K010_9STRE</name>
<dbReference type="REBASE" id="418342">
    <property type="entry name" value="S2.Shy12224IP"/>
</dbReference>
<dbReference type="OrthoDB" id="9795776at2"/>
<proteinExistence type="inferred from homology"/>